<evidence type="ECO:0000313" key="9">
    <source>
        <dbReference type="Proteomes" id="UP001596303"/>
    </source>
</evidence>
<dbReference type="InterPro" id="IPR001789">
    <property type="entry name" value="Sig_transdc_resp-reg_receiver"/>
</dbReference>
<dbReference type="InterPro" id="IPR003594">
    <property type="entry name" value="HATPase_dom"/>
</dbReference>
<organism evidence="8 9">
    <name type="scientific">Ponticaulis profundi</name>
    <dbReference type="NCBI Taxonomy" id="2665222"/>
    <lineage>
        <taxon>Bacteria</taxon>
        <taxon>Pseudomonadati</taxon>
        <taxon>Pseudomonadota</taxon>
        <taxon>Alphaproteobacteria</taxon>
        <taxon>Hyphomonadales</taxon>
        <taxon>Hyphomonadaceae</taxon>
        <taxon>Ponticaulis</taxon>
    </lineage>
</organism>
<evidence type="ECO:0000256" key="1">
    <source>
        <dbReference type="ARBA" id="ARBA00000085"/>
    </source>
</evidence>
<dbReference type="SUPFAM" id="SSF55874">
    <property type="entry name" value="ATPase domain of HSP90 chaperone/DNA topoisomerase II/histidine kinase"/>
    <property type="match status" value="1"/>
</dbReference>
<dbReference type="CDD" id="cd17546">
    <property type="entry name" value="REC_hyHK_CKI1_RcsC-like"/>
    <property type="match status" value="1"/>
</dbReference>
<evidence type="ECO:0000256" key="4">
    <source>
        <dbReference type="ARBA" id="ARBA00023012"/>
    </source>
</evidence>
<dbReference type="InterPro" id="IPR005467">
    <property type="entry name" value="His_kinase_dom"/>
</dbReference>
<sequence>MSDASQSSETNKGIEQRFLASVSHEIRTPLNGILGMASLLAETELTAAQSDYVTAIRQSGARLLDLLNNVLDYARMDAAGIELEPSAVNLVKLSQDVIELLSPRAHERGLDLCIRAADDLPEVCMLDDGRMRQILFNLVGNAIKFTETGGVLLDLATHEDGLLIRVYDSGPGLSTADQEKLFKAFSQTDTSHRGKDGGVGLGLTIVRRLLSAMSGDIRVISEPGYGACFEIRIPTQLERTPATAKDKSVSPGLKIGLQGLSAPLQISLASMLLQGGHNAFIDADPACMDLLIVDASCAPSEIRKLSEAAPVITLIRPEDRAHIEQLRALGTSAYLMRPIRRSSLFEQLHAQKNQIVTQDMSHADEAIEPPRHGRVLIADDNAVNALLATRTLEKAGYTCLSAATGAEAVEAIELSDFDIVLMDLRMPVMDGFEAMRRVRALTTEKNSLPIIAISAEINPDVEREAKAAGANAVAAKPLDPHTLRSIVERWIDRQKAEA</sequence>
<dbReference type="Pfam" id="PF00072">
    <property type="entry name" value="Response_reg"/>
    <property type="match status" value="1"/>
</dbReference>
<dbReference type="PROSITE" id="PS50110">
    <property type="entry name" value="RESPONSE_REGULATORY"/>
    <property type="match status" value="1"/>
</dbReference>
<dbReference type="Pfam" id="PF02518">
    <property type="entry name" value="HATPase_c"/>
    <property type="match status" value="1"/>
</dbReference>
<feature type="domain" description="Histidine kinase" evidence="6">
    <location>
        <begin position="21"/>
        <end position="237"/>
    </location>
</feature>
<proteinExistence type="predicted"/>
<dbReference type="InterPro" id="IPR003661">
    <property type="entry name" value="HisK_dim/P_dom"/>
</dbReference>
<dbReference type="SMART" id="SM00388">
    <property type="entry name" value="HisKA"/>
    <property type="match status" value="1"/>
</dbReference>
<dbReference type="SMART" id="SM00448">
    <property type="entry name" value="REC"/>
    <property type="match status" value="1"/>
</dbReference>
<dbReference type="Gene3D" id="1.10.287.130">
    <property type="match status" value="1"/>
</dbReference>
<dbReference type="CDD" id="cd16922">
    <property type="entry name" value="HATPase_EvgS-ArcB-TorS-like"/>
    <property type="match status" value="1"/>
</dbReference>
<dbReference type="InterPro" id="IPR036890">
    <property type="entry name" value="HATPase_C_sf"/>
</dbReference>
<comment type="catalytic activity">
    <reaction evidence="1">
        <text>ATP + protein L-histidine = ADP + protein N-phospho-L-histidine.</text>
        <dbReference type="EC" id="2.7.13.3"/>
    </reaction>
</comment>
<dbReference type="PRINTS" id="PR00344">
    <property type="entry name" value="BCTRLSENSOR"/>
</dbReference>
<evidence type="ECO:0000259" key="6">
    <source>
        <dbReference type="PROSITE" id="PS50109"/>
    </source>
</evidence>
<feature type="modified residue" description="4-aspartylphosphate" evidence="5">
    <location>
        <position position="423"/>
    </location>
</feature>
<reference evidence="9" key="1">
    <citation type="journal article" date="2019" name="Int. J. Syst. Evol. Microbiol.">
        <title>The Global Catalogue of Microorganisms (GCM) 10K type strain sequencing project: providing services to taxonomists for standard genome sequencing and annotation.</title>
        <authorList>
            <consortium name="The Broad Institute Genomics Platform"/>
            <consortium name="The Broad Institute Genome Sequencing Center for Infectious Disease"/>
            <person name="Wu L."/>
            <person name="Ma J."/>
        </authorList>
    </citation>
    <scope>NUCLEOTIDE SEQUENCE [LARGE SCALE GENOMIC DNA]</scope>
    <source>
        <strain evidence="9">CGMCC-1.15741</strain>
    </source>
</reference>
<dbReference type="Proteomes" id="UP001596303">
    <property type="component" value="Unassembled WGS sequence"/>
</dbReference>
<keyword evidence="3 5" id="KW-0597">Phosphoprotein</keyword>
<name>A0ABW1S8Z8_9PROT</name>
<evidence type="ECO:0000313" key="8">
    <source>
        <dbReference type="EMBL" id="MFC6197999.1"/>
    </source>
</evidence>
<keyword evidence="4" id="KW-0902">Two-component regulatory system</keyword>
<dbReference type="PROSITE" id="PS50109">
    <property type="entry name" value="HIS_KIN"/>
    <property type="match status" value="1"/>
</dbReference>
<dbReference type="EMBL" id="JBHSSW010000009">
    <property type="protein sequence ID" value="MFC6197999.1"/>
    <property type="molecule type" value="Genomic_DNA"/>
</dbReference>
<dbReference type="SMART" id="SM00387">
    <property type="entry name" value="HATPase_c"/>
    <property type="match status" value="1"/>
</dbReference>
<dbReference type="Gene3D" id="3.30.565.10">
    <property type="entry name" value="Histidine kinase-like ATPase, C-terminal domain"/>
    <property type="match status" value="1"/>
</dbReference>
<evidence type="ECO:0000256" key="2">
    <source>
        <dbReference type="ARBA" id="ARBA00012438"/>
    </source>
</evidence>
<dbReference type="EC" id="2.7.13.3" evidence="2"/>
<dbReference type="InterPro" id="IPR004358">
    <property type="entry name" value="Sig_transdc_His_kin-like_C"/>
</dbReference>
<dbReference type="SUPFAM" id="SSF47384">
    <property type="entry name" value="Homodimeric domain of signal transducing histidine kinase"/>
    <property type="match status" value="1"/>
</dbReference>
<evidence type="ECO:0000259" key="7">
    <source>
        <dbReference type="PROSITE" id="PS50110"/>
    </source>
</evidence>
<gene>
    <name evidence="8" type="ORF">ACFQDM_07915</name>
</gene>
<evidence type="ECO:0000256" key="5">
    <source>
        <dbReference type="PROSITE-ProRule" id="PRU00169"/>
    </source>
</evidence>
<keyword evidence="9" id="KW-1185">Reference proteome</keyword>
<feature type="domain" description="Response regulatory" evidence="7">
    <location>
        <begin position="374"/>
        <end position="491"/>
    </location>
</feature>
<accession>A0ABW1S8Z8</accession>
<dbReference type="PANTHER" id="PTHR45339">
    <property type="entry name" value="HYBRID SIGNAL TRANSDUCTION HISTIDINE KINASE J"/>
    <property type="match status" value="1"/>
</dbReference>
<dbReference type="InterPro" id="IPR011006">
    <property type="entry name" value="CheY-like_superfamily"/>
</dbReference>
<dbReference type="InterPro" id="IPR036097">
    <property type="entry name" value="HisK_dim/P_sf"/>
</dbReference>
<dbReference type="PANTHER" id="PTHR45339:SF1">
    <property type="entry name" value="HYBRID SIGNAL TRANSDUCTION HISTIDINE KINASE J"/>
    <property type="match status" value="1"/>
</dbReference>
<protein>
    <recommendedName>
        <fullName evidence="2">histidine kinase</fullName>
        <ecNumber evidence="2">2.7.13.3</ecNumber>
    </recommendedName>
</protein>
<dbReference type="RefSeq" id="WP_377377724.1">
    <property type="nucleotide sequence ID" value="NZ_JBHSSW010000009.1"/>
</dbReference>
<comment type="caution">
    <text evidence="8">The sequence shown here is derived from an EMBL/GenBank/DDBJ whole genome shotgun (WGS) entry which is preliminary data.</text>
</comment>
<dbReference type="Pfam" id="PF00512">
    <property type="entry name" value="HisKA"/>
    <property type="match status" value="1"/>
</dbReference>
<dbReference type="CDD" id="cd00082">
    <property type="entry name" value="HisKA"/>
    <property type="match status" value="1"/>
</dbReference>
<dbReference type="Gene3D" id="3.40.50.2300">
    <property type="match status" value="2"/>
</dbReference>
<dbReference type="SUPFAM" id="SSF52172">
    <property type="entry name" value="CheY-like"/>
    <property type="match status" value="1"/>
</dbReference>
<evidence type="ECO:0000256" key="3">
    <source>
        <dbReference type="ARBA" id="ARBA00022553"/>
    </source>
</evidence>